<organism evidence="10 11">
    <name type="scientific">Succinatimonas hippei (strain DSM 22608 / JCM 16073 / KCTC 15190 / YIT 12066)</name>
    <dbReference type="NCBI Taxonomy" id="762983"/>
    <lineage>
        <taxon>Bacteria</taxon>
        <taxon>Pseudomonadati</taxon>
        <taxon>Pseudomonadota</taxon>
        <taxon>Gammaproteobacteria</taxon>
        <taxon>Aeromonadales</taxon>
        <taxon>Succinivibrionaceae</taxon>
        <taxon>Succinatimonas</taxon>
    </lineage>
</organism>
<comment type="subunit">
    <text evidence="9">Component of the Sec protein translocase complex. Heterotrimer consisting of SecY, SecE and SecG subunits. The heterotrimers can form oligomers, although 1 heterotrimer is thought to be able to translocate proteins. Interacts with the ribosome. Interacts with SecDF, and other proteins may be involved. Interacts with SecA.</text>
</comment>
<dbReference type="eggNOG" id="COG0690">
    <property type="taxonomic scope" value="Bacteria"/>
</dbReference>
<dbReference type="STRING" id="762983.HMPREF9444_00989"/>
<sequence>MSENKSTKTQNAAINTAAPAKAKAPVKAANKKAAAQFVSTPLDRLLWLCAIVLVGGAIFGNFYYTQHIVIDESSLGRFGRTAIVIAVIIAGLAVTLFTNKGHALLTFAREAYVELRKVVWPTRQEAVQTTIIVFVGVCVVSLFLYLCDLVFLQVVKAITL</sequence>
<keyword evidence="11" id="KW-1185">Reference proteome</keyword>
<dbReference type="GO" id="GO:0008320">
    <property type="term" value="F:protein transmembrane transporter activity"/>
    <property type="evidence" value="ECO:0007669"/>
    <property type="project" value="UniProtKB-UniRule"/>
</dbReference>
<comment type="function">
    <text evidence="9">Essential subunit of the Sec protein translocation channel SecYEG. Clamps together the 2 halves of SecY. May contact the channel plug during translocation.</text>
</comment>
<dbReference type="InterPro" id="IPR038379">
    <property type="entry name" value="SecE_sf"/>
</dbReference>
<dbReference type="HAMAP" id="MF_00422">
    <property type="entry name" value="SecE"/>
    <property type="match status" value="1"/>
</dbReference>
<gene>
    <name evidence="9 10" type="primary">secE</name>
    <name evidence="10" type="ORF">HMPREF9444_00989</name>
</gene>
<dbReference type="GO" id="GO:0009306">
    <property type="term" value="P:protein secretion"/>
    <property type="evidence" value="ECO:0007669"/>
    <property type="project" value="UniProtKB-UniRule"/>
</dbReference>
<dbReference type="RefSeq" id="WP_009143191.1">
    <property type="nucleotide sequence ID" value="NZ_GL830985.1"/>
</dbReference>
<feature type="transmembrane region" description="Helical" evidence="9">
    <location>
        <begin position="45"/>
        <end position="65"/>
    </location>
</feature>
<comment type="similarity">
    <text evidence="9">Belongs to the SecE/SEC61-gamma family.</text>
</comment>
<name>E8LJV3_SUCHY</name>
<evidence type="ECO:0000256" key="9">
    <source>
        <dbReference type="HAMAP-Rule" id="MF_00422"/>
    </source>
</evidence>
<comment type="caution">
    <text evidence="9">Lacks conserved residue(s) required for the propagation of feature annotation.</text>
</comment>
<dbReference type="GO" id="GO:0065002">
    <property type="term" value="P:intracellular protein transmembrane transport"/>
    <property type="evidence" value="ECO:0007669"/>
    <property type="project" value="UniProtKB-UniRule"/>
</dbReference>
<keyword evidence="4 9" id="KW-0812">Transmembrane</keyword>
<keyword evidence="6 9" id="KW-1133">Transmembrane helix</keyword>
<comment type="caution">
    <text evidence="10">The sequence shown here is derived from an EMBL/GenBank/DDBJ whole genome shotgun (WGS) entry which is preliminary data.</text>
</comment>
<dbReference type="AlphaFoldDB" id="E8LJV3"/>
<keyword evidence="7 9" id="KW-0811">Translocation</keyword>
<evidence type="ECO:0000256" key="4">
    <source>
        <dbReference type="ARBA" id="ARBA00022692"/>
    </source>
</evidence>
<keyword evidence="5 9" id="KW-0653">Protein transport</keyword>
<evidence type="ECO:0000256" key="1">
    <source>
        <dbReference type="ARBA" id="ARBA00004370"/>
    </source>
</evidence>
<reference evidence="10 11" key="1">
    <citation type="submission" date="2011-01" db="EMBL/GenBank/DDBJ databases">
        <authorList>
            <person name="Weinstock G."/>
            <person name="Sodergren E."/>
            <person name="Clifton S."/>
            <person name="Fulton L."/>
            <person name="Fulton B."/>
            <person name="Courtney L."/>
            <person name="Fronick C."/>
            <person name="Harrison M."/>
            <person name="Strong C."/>
            <person name="Farmer C."/>
            <person name="Delahaunty K."/>
            <person name="Markovic C."/>
            <person name="Hall O."/>
            <person name="Minx P."/>
            <person name="Tomlinson C."/>
            <person name="Mitreva M."/>
            <person name="Hou S."/>
            <person name="Chen J."/>
            <person name="Wollam A."/>
            <person name="Pepin K.H."/>
            <person name="Johnson M."/>
            <person name="Bhonagiri V."/>
            <person name="Zhang X."/>
            <person name="Suruliraj S."/>
            <person name="Warren W."/>
            <person name="Chinwalla A."/>
            <person name="Mardis E.R."/>
            <person name="Wilson R.K."/>
        </authorList>
    </citation>
    <scope>NUCLEOTIDE SEQUENCE [LARGE SCALE GENOMIC DNA]</scope>
    <source>
        <strain evidence="11">DSM 22608 / JCM 16073 / KCTC 15190 / YIT 12066</strain>
    </source>
</reference>
<comment type="subcellular location">
    <subcellularLocation>
        <location evidence="1">Membrane</location>
    </subcellularLocation>
</comment>
<accession>E8LJV3</accession>
<dbReference type="GO" id="GO:0005886">
    <property type="term" value="C:plasma membrane"/>
    <property type="evidence" value="ECO:0007669"/>
    <property type="project" value="UniProtKB-UniRule"/>
</dbReference>
<keyword evidence="8 9" id="KW-0472">Membrane</keyword>
<dbReference type="EMBL" id="AEVO01000048">
    <property type="protein sequence ID" value="EFY07183.1"/>
    <property type="molecule type" value="Genomic_DNA"/>
</dbReference>
<keyword evidence="2 9" id="KW-0813">Transport</keyword>
<evidence type="ECO:0000313" key="11">
    <source>
        <dbReference type="Proteomes" id="UP000018458"/>
    </source>
</evidence>
<dbReference type="InterPro" id="IPR005807">
    <property type="entry name" value="SecE_bac"/>
</dbReference>
<evidence type="ECO:0000256" key="3">
    <source>
        <dbReference type="ARBA" id="ARBA00022475"/>
    </source>
</evidence>
<protein>
    <recommendedName>
        <fullName evidence="9">Protein translocase subunit SecE</fullName>
    </recommendedName>
</protein>
<evidence type="ECO:0000256" key="6">
    <source>
        <dbReference type="ARBA" id="ARBA00022989"/>
    </source>
</evidence>
<evidence type="ECO:0000256" key="2">
    <source>
        <dbReference type="ARBA" id="ARBA00022448"/>
    </source>
</evidence>
<dbReference type="HOGENOM" id="CLU_113663_0_1_6"/>
<dbReference type="GO" id="GO:0006605">
    <property type="term" value="P:protein targeting"/>
    <property type="evidence" value="ECO:0007669"/>
    <property type="project" value="UniProtKB-UniRule"/>
</dbReference>
<dbReference type="InterPro" id="IPR001901">
    <property type="entry name" value="Translocase_SecE/Sec61-g"/>
</dbReference>
<dbReference type="OrthoDB" id="9806365at2"/>
<dbReference type="Proteomes" id="UP000018458">
    <property type="component" value="Unassembled WGS sequence"/>
</dbReference>
<evidence type="ECO:0000256" key="5">
    <source>
        <dbReference type="ARBA" id="ARBA00022927"/>
    </source>
</evidence>
<dbReference type="Pfam" id="PF00584">
    <property type="entry name" value="SecE"/>
    <property type="match status" value="1"/>
</dbReference>
<dbReference type="PANTHER" id="PTHR33910:SF1">
    <property type="entry name" value="PROTEIN TRANSLOCASE SUBUNIT SECE"/>
    <property type="match status" value="1"/>
</dbReference>
<dbReference type="Gene3D" id="1.20.5.1030">
    <property type="entry name" value="Preprotein translocase secy subunit"/>
    <property type="match status" value="1"/>
</dbReference>
<keyword evidence="3 9" id="KW-1003">Cell membrane</keyword>
<dbReference type="PRINTS" id="PR01650">
    <property type="entry name" value="SECETRNLCASE"/>
</dbReference>
<evidence type="ECO:0000256" key="8">
    <source>
        <dbReference type="ARBA" id="ARBA00023136"/>
    </source>
</evidence>
<dbReference type="NCBIfam" id="TIGR00964">
    <property type="entry name" value="secE_bact"/>
    <property type="match status" value="1"/>
</dbReference>
<proteinExistence type="inferred from homology"/>
<dbReference type="GO" id="GO:0043952">
    <property type="term" value="P:protein transport by the Sec complex"/>
    <property type="evidence" value="ECO:0007669"/>
    <property type="project" value="UniProtKB-UniRule"/>
</dbReference>
<evidence type="ECO:0000313" key="10">
    <source>
        <dbReference type="EMBL" id="EFY07183.1"/>
    </source>
</evidence>
<dbReference type="PANTHER" id="PTHR33910">
    <property type="entry name" value="PROTEIN TRANSLOCASE SUBUNIT SECE"/>
    <property type="match status" value="1"/>
</dbReference>
<evidence type="ECO:0000256" key="7">
    <source>
        <dbReference type="ARBA" id="ARBA00023010"/>
    </source>
</evidence>
<feature type="transmembrane region" description="Helical" evidence="9">
    <location>
        <begin position="77"/>
        <end position="97"/>
    </location>
</feature>
<feature type="transmembrane region" description="Helical" evidence="9">
    <location>
        <begin position="131"/>
        <end position="155"/>
    </location>
</feature>